<sequence length="72" mass="7685">MAERAPTAAVGEEHAMDTEAPASVAAVGDGRSAARVFAVLRSFLAVQQRRAEAYSTLRRYISLLGVPVQARI</sequence>
<dbReference type="Proteomes" id="UP000006038">
    <property type="component" value="Chromosome 1"/>
</dbReference>
<dbReference type="HOGENOM" id="CLU_2726187_0_0_1"/>
<proteinExistence type="predicted"/>
<name>J3KYK9_ORYBR</name>
<reference evidence="1" key="1">
    <citation type="journal article" date="2013" name="Nat. Commun.">
        <title>Whole-genome sequencing of Oryza brachyantha reveals mechanisms underlying Oryza genome evolution.</title>
        <authorList>
            <person name="Chen J."/>
            <person name="Huang Q."/>
            <person name="Gao D."/>
            <person name="Wang J."/>
            <person name="Lang Y."/>
            <person name="Liu T."/>
            <person name="Li B."/>
            <person name="Bai Z."/>
            <person name="Luis Goicoechea J."/>
            <person name="Liang C."/>
            <person name="Chen C."/>
            <person name="Zhang W."/>
            <person name="Sun S."/>
            <person name="Liao Y."/>
            <person name="Zhang X."/>
            <person name="Yang L."/>
            <person name="Song C."/>
            <person name="Wang M."/>
            <person name="Shi J."/>
            <person name="Liu G."/>
            <person name="Liu J."/>
            <person name="Zhou H."/>
            <person name="Zhou W."/>
            <person name="Yu Q."/>
            <person name="An N."/>
            <person name="Chen Y."/>
            <person name="Cai Q."/>
            <person name="Wang B."/>
            <person name="Liu B."/>
            <person name="Min J."/>
            <person name="Huang Y."/>
            <person name="Wu H."/>
            <person name="Li Z."/>
            <person name="Zhang Y."/>
            <person name="Yin Y."/>
            <person name="Song W."/>
            <person name="Jiang J."/>
            <person name="Jackson S.A."/>
            <person name="Wing R.A."/>
            <person name="Wang J."/>
            <person name="Chen M."/>
        </authorList>
    </citation>
    <scope>NUCLEOTIDE SEQUENCE [LARGE SCALE GENOMIC DNA]</scope>
    <source>
        <strain evidence="1">cv. IRGC 101232</strain>
    </source>
</reference>
<reference evidence="1" key="2">
    <citation type="submission" date="2013-04" db="UniProtKB">
        <authorList>
            <consortium name="EnsemblPlants"/>
        </authorList>
    </citation>
    <scope>IDENTIFICATION</scope>
</reference>
<evidence type="ECO:0000313" key="2">
    <source>
        <dbReference type="Proteomes" id="UP000006038"/>
    </source>
</evidence>
<protein>
    <submittedName>
        <fullName evidence="1">Uncharacterized protein</fullName>
    </submittedName>
</protein>
<dbReference type="AlphaFoldDB" id="J3KYK9"/>
<evidence type="ECO:0000313" key="1">
    <source>
        <dbReference type="EnsemblPlants" id="OB01G20650.1"/>
    </source>
</evidence>
<dbReference type="Gramene" id="OB01G20650.1">
    <property type="protein sequence ID" value="OB01G20650.1"/>
    <property type="gene ID" value="OB01G20650"/>
</dbReference>
<dbReference type="EnsemblPlants" id="OB01G20650.1">
    <property type="protein sequence ID" value="OB01G20650.1"/>
    <property type="gene ID" value="OB01G20650"/>
</dbReference>
<keyword evidence="2" id="KW-1185">Reference proteome</keyword>
<accession>J3KYK9</accession>
<organism evidence="1">
    <name type="scientific">Oryza brachyantha</name>
    <name type="common">malo sina</name>
    <dbReference type="NCBI Taxonomy" id="4533"/>
    <lineage>
        <taxon>Eukaryota</taxon>
        <taxon>Viridiplantae</taxon>
        <taxon>Streptophyta</taxon>
        <taxon>Embryophyta</taxon>
        <taxon>Tracheophyta</taxon>
        <taxon>Spermatophyta</taxon>
        <taxon>Magnoliopsida</taxon>
        <taxon>Liliopsida</taxon>
        <taxon>Poales</taxon>
        <taxon>Poaceae</taxon>
        <taxon>BOP clade</taxon>
        <taxon>Oryzoideae</taxon>
        <taxon>Oryzeae</taxon>
        <taxon>Oryzinae</taxon>
        <taxon>Oryza</taxon>
    </lineage>
</organism>